<evidence type="ECO:0000259" key="1">
    <source>
        <dbReference type="Pfam" id="PF02625"/>
    </source>
</evidence>
<gene>
    <name evidence="3" type="ORF">D4739_10415</name>
</gene>
<dbReference type="OrthoDB" id="9815497at2"/>
<protein>
    <submittedName>
        <fullName evidence="3">XdhC/CoxI family protein</fullName>
    </submittedName>
</protein>
<dbReference type="InterPro" id="IPR003777">
    <property type="entry name" value="XdhC_CoxI"/>
</dbReference>
<dbReference type="Gene3D" id="3.40.50.720">
    <property type="entry name" value="NAD(P)-binding Rossmann-like Domain"/>
    <property type="match status" value="1"/>
</dbReference>
<sequence>MREVLAPLLAWCRDGEAVGVATVVSTSGSTPLPVGATMLVGPGGTAYGSVSGGCVEADVHAVASEVVVTGVPVLRRYGIADEVAMNVGLTCGGALDVFVRCISHHDLPDLEGLMRAIADDQPVVAATVVEHPDATVVGRRIVVRRDPSDATDAAGGAPFGADEQGRRLLQTVSSDAAGVLASGTSATLSYGPSGERQGVGARVLYEVSAPQPRLIIFGAVDFAAALAAAASLLGYRVTVCDARPAFANPERFAGADEVVVDWPDRYLAAEIDAGRIGPDTALAVLTHDPKFDVPLLALALARHQAREIGYIGAMGSRRTHDLRETRLREHGLGAAELAGLHSPIGLDLGARTPQETAVSILAEIVAHRWGGSGRPLAAVTTPVHAPGL</sequence>
<dbReference type="Pfam" id="PF02625">
    <property type="entry name" value="XdhC_CoxI"/>
    <property type="match status" value="1"/>
</dbReference>
<name>A0A3A5H7F9_9ACTN</name>
<dbReference type="PANTHER" id="PTHR30388">
    <property type="entry name" value="ALDEHYDE OXIDOREDUCTASE MOLYBDENUM COFACTOR ASSEMBLY PROTEIN"/>
    <property type="match status" value="1"/>
</dbReference>
<dbReference type="PANTHER" id="PTHR30388:SF4">
    <property type="entry name" value="MOLYBDENUM COFACTOR INSERTION CHAPERONE PAOD"/>
    <property type="match status" value="1"/>
</dbReference>
<evidence type="ECO:0000313" key="4">
    <source>
        <dbReference type="Proteomes" id="UP000276542"/>
    </source>
</evidence>
<dbReference type="RefSeq" id="WP_120060557.1">
    <property type="nucleotide sequence ID" value="NZ_QYRP01000002.1"/>
</dbReference>
<dbReference type="AlphaFoldDB" id="A0A3A5H7F9"/>
<keyword evidence="4" id="KW-1185">Reference proteome</keyword>
<accession>A0A3A5H7F9</accession>
<reference evidence="4" key="1">
    <citation type="submission" date="2018-09" db="EMBL/GenBank/DDBJ databases">
        <authorList>
            <person name="Zhu H."/>
        </authorList>
    </citation>
    <scope>NUCLEOTIDE SEQUENCE [LARGE SCALE GENOMIC DNA]</scope>
    <source>
        <strain evidence="4">K1W22B-1</strain>
    </source>
</reference>
<feature type="domain" description="XdhC Rossmann" evidence="2">
    <location>
        <begin position="214"/>
        <end position="364"/>
    </location>
</feature>
<dbReference type="EMBL" id="QYRP01000002">
    <property type="protein sequence ID" value="RJS46586.1"/>
    <property type="molecule type" value="Genomic_DNA"/>
</dbReference>
<dbReference type="InterPro" id="IPR027051">
    <property type="entry name" value="XdhC_Rossmann_dom"/>
</dbReference>
<dbReference type="InterPro" id="IPR052698">
    <property type="entry name" value="MoCofactor_Util/Proc"/>
</dbReference>
<dbReference type="Proteomes" id="UP000276542">
    <property type="component" value="Unassembled WGS sequence"/>
</dbReference>
<evidence type="ECO:0000313" key="3">
    <source>
        <dbReference type="EMBL" id="RJS46586.1"/>
    </source>
</evidence>
<evidence type="ECO:0000259" key="2">
    <source>
        <dbReference type="Pfam" id="PF13478"/>
    </source>
</evidence>
<proteinExistence type="predicted"/>
<organism evidence="3 4">
    <name type="scientific">Nocardioides cavernaquae</name>
    <dbReference type="NCBI Taxonomy" id="2321396"/>
    <lineage>
        <taxon>Bacteria</taxon>
        <taxon>Bacillati</taxon>
        <taxon>Actinomycetota</taxon>
        <taxon>Actinomycetes</taxon>
        <taxon>Propionibacteriales</taxon>
        <taxon>Nocardioidaceae</taxon>
        <taxon>Nocardioides</taxon>
    </lineage>
</organism>
<feature type="domain" description="XdhC- CoxI" evidence="1">
    <location>
        <begin position="11"/>
        <end position="78"/>
    </location>
</feature>
<comment type="caution">
    <text evidence="3">The sequence shown here is derived from an EMBL/GenBank/DDBJ whole genome shotgun (WGS) entry which is preliminary data.</text>
</comment>
<dbReference type="Pfam" id="PF13478">
    <property type="entry name" value="XdhC_C"/>
    <property type="match status" value="1"/>
</dbReference>